<dbReference type="InterPro" id="IPR001867">
    <property type="entry name" value="OmpR/PhoB-type_DNA-bd"/>
</dbReference>
<keyword evidence="1 6" id="KW-0597">Phosphoprotein</keyword>
<dbReference type="PANTHER" id="PTHR48111:SF1">
    <property type="entry name" value="TWO-COMPONENT RESPONSE REGULATOR ORR33"/>
    <property type="match status" value="1"/>
</dbReference>
<dbReference type="GO" id="GO:0005829">
    <property type="term" value="C:cytosol"/>
    <property type="evidence" value="ECO:0007669"/>
    <property type="project" value="TreeGrafter"/>
</dbReference>
<dbReference type="PROSITE" id="PS50110">
    <property type="entry name" value="RESPONSE_REGULATORY"/>
    <property type="match status" value="1"/>
</dbReference>
<dbReference type="SMART" id="SM00862">
    <property type="entry name" value="Trans_reg_C"/>
    <property type="match status" value="1"/>
</dbReference>
<evidence type="ECO:0000256" key="3">
    <source>
        <dbReference type="ARBA" id="ARBA00023015"/>
    </source>
</evidence>
<dbReference type="KEGG" id="scor:J3U87_24615"/>
<keyword evidence="11" id="KW-1185">Reference proteome</keyword>
<evidence type="ECO:0000256" key="6">
    <source>
        <dbReference type="PROSITE-ProRule" id="PRU00169"/>
    </source>
</evidence>
<evidence type="ECO:0000256" key="5">
    <source>
        <dbReference type="ARBA" id="ARBA00023163"/>
    </source>
</evidence>
<gene>
    <name evidence="10" type="ORF">J3U87_24615</name>
</gene>
<dbReference type="PANTHER" id="PTHR48111">
    <property type="entry name" value="REGULATOR OF RPOS"/>
    <property type="match status" value="1"/>
</dbReference>
<dbReference type="CDD" id="cd17574">
    <property type="entry name" value="REC_OmpR"/>
    <property type="match status" value="1"/>
</dbReference>
<dbReference type="InterPro" id="IPR001789">
    <property type="entry name" value="Sig_transdc_resp-reg_receiver"/>
</dbReference>
<dbReference type="AlphaFoldDB" id="A0A8A4TGY3"/>
<keyword evidence="4 7" id="KW-0238">DNA-binding</keyword>
<sequence>MNEHILLIEDEPGLALTLGDRLQAEGYRVTHKADGISGEQAAHHDGPFDLVLLDLMLPGKSGFEVCRDLRAAKADIPILMLTARDQLTDKVVGLKLGADDYLTKPFETPELLARMEALIRRHKRGSGGTTVGARVDRFGDIEVDRRQVLIRKAGEEVELSARLYQLLLYFLDHPKELLTRERLLDAVWGFDAEVATRTIDVHLAWLRRKLETDPQRPRHFITVYGIGYKFVP</sequence>
<dbReference type="GO" id="GO:0032993">
    <property type="term" value="C:protein-DNA complex"/>
    <property type="evidence" value="ECO:0007669"/>
    <property type="project" value="TreeGrafter"/>
</dbReference>
<dbReference type="SUPFAM" id="SSF46894">
    <property type="entry name" value="C-terminal effector domain of the bipartite response regulators"/>
    <property type="match status" value="1"/>
</dbReference>
<name>A0A8A4TGY3_SULCO</name>
<dbReference type="CDD" id="cd00383">
    <property type="entry name" value="trans_reg_C"/>
    <property type="match status" value="1"/>
</dbReference>
<dbReference type="Pfam" id="PF00486">
    <property type="entry name" value="Trans_reg_C"/>
    <property type="match status" value="1"/>
</dbReference>
<evidence type="ECO:0000313" key="10">
    <source>
        <dbReference type="EMBL" id="QTD48777.1"/>
    </source>
</evidence>
<keyword evidence="5" id="KW-0804">Transcription</keyword>
<evidence type="ECO:0000256" key="4">
    <source>
        <dbReference type="ARBA" id="ARBA00023125"/>
    </source>
</evidence>
<dbReference type="Gene3D" id="3.40.50.2300">
    <property type="match status" value="1"/>
</dbReference>
<dbReference type="RefSeq" id="WP_237378428.1">
    <property type="nucleotide sequence ID" value="NZ_CP071793.1"/>
</dbReference>
<dbReference type="PROSITE" id="PS51755">
    <property type="entry name" value="OMPR_PHOB"/>
    <property type="match status" value="1"/>
</dbReference>
<dbReference type="InterPro" id="IPR036388">
    <property type="entry name" value="WH-like_DNA-bd_sf"/>
</dbReference>
<organism evidence="10 11">
    <name type="scientific">Sulfidibacter corallicola</name>
    <dbReference type="NCBI Taxonomy" id="2818388"/>
    <lineage>
        <taxon>Bacteria</taxon>
        <taxon>Pseudomonadati</taxon>
        <taxon>Acidobacteriota</taxon>
        <taxon>Holophagae</taxon>
        <taxon>Acanthopleuribacterales</taxon>
        <taxon>Acanthopleuribacteraceae</taxon>
        <taxon>Sulfidibacter</taxon>
    </lineage>
</organism>
<dbReference type="SUPFAM" id="SSF52172">
    <property type="entry name" value="CheY-like"/>
    <property type="match status" value="1"/>
</dbReference>
<dbReference type="GO" id="GO:0000976">
    <property type="term" value="F:transcription cis-regulatory region binding"/>
    <property type="evidence" value="ECO:0007669"/>
    <property type="project" value="TreeGrafter"/>
</dbReference>
<dbReference type="GO" id="GO:0000156">
    <property type="term" value="F:phosphorelay response regulator activity"/>
    <property type="evidence" value="ECO:0007669"/>
    <property type="project" value="TreeGrafter"/>
</dbReference>
<evidence type="ECO:0000256" key="2">
    <source>
        <dbReference type="ARBA" id="ARBA00023012"/>
    </source>
</evidence>
<keyword evidence="3" id="KW-0805">Transcription regulation</keyword>
<dbReference type="Gene3D" id="1.10.10.10">
    <property type="entry name" value="Winged helix-like DNA-binding domain superfamily/Winged helix DNA-binding domain"/>
    <property type="match status" value="1"/>
</dbReference>
<reference evidence="10" key="1">
    <citation type="submission" date="2021-03" db="EMBL/GenBank/DDBJ databases">
        <title>Acanthopleuribacteraceae sp. M133.</title>
        <authorList>
            <person name="Wang G."/>
        </authorList>
    </citation>
    <scope>NUCLEOTIDE SEQUENCE</scope>
    <source>
        <strain evidence="10">M133</strain>
    </source>
</reference>
<evidence type="ECO:0000256" key="1">
    <source>
        <dbReference type="ARBA" id="ARBA00022553"/>
    </source>
</evidence>
<dbReference type="InterPro" id="IPR039420">
    <property type="entry name" value="WalR-like"/>
</dbReference>
<protein>
    <submittedName>
        <fullName evidence="10">Response regulator transcription factor</fullName>
    </submittedName>
</protein>
<dbReference type="FunFam" id="3.40.50.2300:FF:000001">
    <property type="entry name" value="DNA-binding response regulator PhoB"/>
    <property type="match status" value="1"/>
</dbReference>
<dbReference type="Gene3D" id="6.10.250.690">
    <property type="match status" value="1"/>
</dbReference>
<feature type="domain" description="OmpR/PhoB-type" evidence="9">
    <location>
        <begin position="133"/>
        <end position="232"/>
    </location>
</feature>
<evidence type="ECO:0000313" key="11">
    <source>
        <dbReference type="Proteomes" id="UP000663929"/>
    </source>
</evidence>
<feature type="domain" description="Response regulatory" evidence="8">
    <location>
        <begin position="4"/>
        <end position="119"/>
    </location>
</feature>
<keyword evidence="2" id="KW-0902">Two-component regulatory system</keyword>
<evidence type="ECO:0000256" key="7">
    <source>
        <dbReference type="PROSITE-ProRule" id="PRU01091"/>
    </source>
</evidence>
<evidence type="ECO:0000259" key="9">
    <source>
        <dbReference type="PROSITE" id="PS51755"/>
    </source>
</evidence>
<dbReference type="InterPro" id="IPR016032">
    <property type="entry name" value="Sig_transdc_resp-reg_C-effctor"/>
</dbReference>
<proteinExistence type="predicted"/>
<dbReference type="EMBL" id="CP071793">
    <property type="protein sequence ID" value="QTD48777.1"/>
    <property type="molecule type" value="Genomic_DNA"/>
</dbReference>
<evidence type="ECO:0000259" key="8">
    <source>
        <dbReference type="PROSITE" id="PS50110"/>
    </source>
</evidence>
<dbReference type="Pfam" id="PF00072">
    <property type="entry name" value="Response_reg"/>
    <property type="match status" value="1"/>
</dbReference>
<dbReference type="SMART" id="SM00448">
    <property type="entry name" value="REC"/>
    <property type="match status" value="1"/>
</dbReference>
<feature type="DNA-binding region" description="OmpR/PhoB-type" evidence="7">
    <location>
        <begin position="133"/>
        <end position="232"/>
    </location>
</feature>
<dbReference type="GO" id="GO:0006355">
    <property type="term" value="P:regulation of DNA-templated transcription"/>
    <property type="evidence" value="ECO:0007669"/>
    <property type="project" value="InterPro"/>
</dbReference>
<feature type="modified residue" description="4-aspartylphosphate" evidence="6">
    <location>
        <position position="54"/>
    </location>
</feature>
<dbReference type="InterPro" id="IPR011006">
    <property type="entry name" value="CheY-like_superfamily"/>
</dbReference>
<accession>A0A8A4TGY3</accession>
<dbReference type="Proteomes" id="UP000663929">
    <property type="component" value="Chromosome"/>
</dbReference>